<evidence type="ECO:0000256" key="1">
    <source>
        <dbReference type="PROSITE-ProRule" id="PRU00409"/>
    </source>
</evidence>
<evidence type="ECO:0000259" key="2">
    <source>
        <dbReference type="PROSITE" id="PS50975"/>
    </source>
</evidence>
<protein>
    <submittedName>
        <fullName evidence="3">Carbamoyl-phosphate synthase</fullName>
    </submittedName>
</protein>
<dbReference type="EMBL" id="JPMI01000129">
    <property type="protein sequence ID" value="KFA91805.1"/>
    <property type="molecule type" value="Genomic_DNA"/>
</dbReference>
<evidence type="ECO:0000313" key="3">
    <source>
        <dbReference type="EMBL" id="KFA91805.1"/>
    </source>
</evidence>
<keyword evidence="1" id="KW-0547">Nucleotide-binding</keyword>
<dbReference type="AlphaFoldDB" id="A0A084STM0"/>
<dbReference type="Gene3D" id="3.30.470.20">
    <property type="entry name" value="ATP-grasp fold, B domain"/>
    <property type="match status" value="1"/>
</dbReference>
<dbReference type="RefSeq" id="WP_043397324.1">
    <property type="nucleotide sequence ID" value="NZ_JPMI01000129.1"/>
</dbReference>
<dbReference type="InterPro" id="IPR011761">
    <property type="entry name" value="ATP-grasp"/>
</dbReference>
<name>A0A084STM0_9BACT</name>
<dbReference type="SUPFAM" id="SSF56059">
    <property type="entry name" value="Glutathione synthetase ATP-binding domain-like"/>
    <property type="match status" value="1"/>
</dbReference>
<gene>
    <name evidence="3" type="ORF">Q664_19630</name>
</gene>
<evidence type="ECO:0000313" key="4">
    <source>
        <dbReference type="Proteomes" id="UP000028547"/>
    </source>
</evidence>
<dbReference type="Proteomes" id="UP000028547">
    <property type="component" value="Unassembled WGS sequence"/>
</dbReference>
<keyword evidence="1" id="KW-0067">ATP-binding</keyword>
<dbReference type="GO" id="GO:0005524">
    <property type="term" value="F:ATP binding"/>
    <property type="evidence" value="ECO:0007669"/>
    <property type="project" value="UniProtKB-UniRule"/>
</dbReference>
<feature type="domain" description="ATP-grasp" evidence="2">
    <location>
        <begin position="123"/>
        <end position="325"/>
    </location>
</feature>
<accession>A0A084STM0</accession>
<comment type="caution">
    <text evidence="3">The sequence shown here is derived from an EMBL/GenBank/DDBJ whole genome shotgun (WGS) entry which is preliminary data.</text>
</comment>
<organism evidence="3 4">
    <name type="scientific">Archangium violaceum Cb vi76</name>
    <dbReference type="NCBI Taxonomy" id="1406225"/>
    <lineage>
        <taxon>Bacteria</taxon>
        <taxon>Pseudomonadati</taxon>
        <taxon>Myxococcota</taxon>
        <taxon>Myxococcia</taxon>
        <taxon>Myxococcales</taxon>
        <taxon>Cystobacterineae</taxon>
        <taxon>Archangiaceae</taxon>
        <taxon>Archangium</taxon>
    </lineage>
</organism>
<proteinExistence type="predicted"/>
<sequence length="426" mass="48716">MTTQSRPPILLTMADYYGTLAAVRSLGRLGIPVTVAESKLLAPARWSRYVTRRVECPDVGDSDAFLEWLMRFGEAEPGHVLYPTSDDMAWLFALHREELGQHFRMYQPGVDVIYGLLNKKRLHDLCEDVGLDVPDTWFPEGEGDLEKVAAEARFPVLLKPQTQILFESHVKGSQVERASELLPRYREFLERNRYGRKLLDYDAKANRPMVQAFYTEAAQNIFSLSGFVDRTGELFVARGALKVLQRPRKLGIGLCFEEVPVEPELAEKVRALCVKLGYHGTFEVEFIRAGGKQLLIDFNPRFYSQMGFDIARGSPLPLFVYEAACGHEDRLGEVAREALGWKGAGQYIYCHRGIFELLLRAQGLSGRLKPDEVKQWREWYARNRERAVDAVIDTGDWVPWMVDVAMHLRSYARHPKGFIRTMVLDR</sequence>
<dbReference type="PROSITE" id="PS50975">
    <property type="entry name" value="ATP_GRASP"/>
    <property type="match status" value="1"/>
</dbReference>
<reference evidence="3 4" key="1">
    <citation type="submission" date="2014-07" db="EMBL/GenBank/DDBJ databases">
        <title>Draft Genome Sequence of Gephyronic Acid Producer, Cystobacter violaceus Strain Cb vi76.</title>
        <authorList>
            <person name="Stevens D.C."/>
            <person name="Young J."/>
            <person name="Carmichael R."/>
            <person name="Tan J."/>
            <person name="Taylor R.E."/>
        </authorList>
    </citation>
    <scope>NUCLEOTIDE SEQUENCE [LARGE SCALE GENOMIC DNA]</scope>
    <source>
        <strain evidence="3 4">Cb vi76</strain>
    </source>
</reference>
<dbReference type="GO" id="GO:0046872">
    <property type="term" value="F:metal ion binding"/>
    <property type="evidence" value="ECO:0007669"/>
    <property type="project" value="InterPro"/>
</dbReference>